<dbReference type="InterPro" id="IPR022398">
    <property type="entry name" value="Peptidase_S8_His-AS"/>
</dbReference>
<dbReference type="PROSITE" id="PS00137">
    <property type="entry name" value="SUBTILASE_HIS"/>
    <property type="match status" value="1"/>
</dbReference>
<evidence type="ECO:0000256" key="1">
    <source>
        <dbReference type="ARBA" id="ARBA00011073"/>
    </source>
</evidence>
<dbReference type="PANTHER" id="PTHR43806">
    <property type="entry name" value="PEPTIDASE S8"/>
    <property type="match status" value="1"/>
</dbReference>
<feature type="chain" id="PRO_5008101749" evidence="8">
    <location>
        <begin position="21"/>
        <end position="414"/>
    </location>
</feature>
<dbReference type="InterPro" id="IPR036852">
    <property type="entry name" value="Peptidase_S8/S53_dom_sf"/>
</dbReference>
<evidence type="ECO:0000256" key="5">
    <source>
        <dbReference type="ARBA" id="ARBA00022825"/>
    </source>
</evidence>
<evidence type="ECO:0000256" key="4">
    <source>
        <dbReference type="ARBA" id="ARBA00022801"/>
    </source>
</evidence>
<dbReference type="InterPro" id="IPR023828">
    <property type="entry name" value="Peptidase_S8_Ser-AS"/>
</dbReference>
<dbReference type="PRINTS" id="PR00723">
    <property type="entry name" value="SUBTILISIN"/>
</dbReference>
<evidence type="ECO:0000313" key="12">
    <source>
        <dbReference type="Proteomes" id="UP000078397"/>
    </source>
</evidence>
<evidence type="ECO:0000256" key="2">
    <source>
        <dbReference type="ARBA" id="ARBA00022670"/>
    </source>
</evidence>
<keyword evidence="3 8" id="KW-0732">Signal</keyword>
<reference evidence="11 12" key="1">
    <citation type="journal article" date="2016" name="PLoS Pathog.">
        <title>Biosynthesis of antibiotic leucinostatins in bio-control fungus Purpureocillium lilacinum and their inhibition on phytophthora revealed by genome mining.</title>
        <authorList>
            <person name="Wang G."/>
            <person name="Liu Z."/>
            <person name="Lin R."/>
            <person name="Li E."/>
            <person name="Mao Z."/>
            <person name="Ling J."/>
            <person name="Yang Y."/>
            <person name="Yin W.B."/>
            <person name="Xie B."/>
        </authorList>
    </citation>
    <scope>NUCLEOTIDE SEQUENCE [LARGE SCALE GENOMIC DNA]</scope>
    <source>
        <strain evidence="11">170</strain>
    </source>
</reference>
<dbReference type="PANTHER" id="PTHR43806:SF58">
    <property type="entry name" value="ALKALINE PROTEASE 1-RELATED"/>
    <property type="match status" value="1"/>
</dbReference>
<dbReference type="EMBL" id="LSBJ02000005">
    <property type="protein sequence ID" value="OAQ65440.1"/>
    <property type="molecule type" value="Genomic_DNA"/>
</dbReference>
<gene>
    <name evidence="11" type="ORF">VFPPC_06535</name>
</gene>
<evidence type="ECO:0000313" key="11">
    <source>
        <dbReference type="EMBL" id="OAQ65440.1"/>
    </source>
</evidence>
<evidence type="ECO:0000256" key="7">
    <source>
        <dbReference type="RuleBase" id="RU003355"/>
    </source>
</evidence>
<dbReference type="InterPro" id="IPR015500">
    <property type="entry name" value="Peptidase_S8_subtilisin-rel"/>
</dbReference>
<dbReference type="PROSITE" id="PS00138">
    <property type="entry name" value="SUBTILASE_SER"/>
    <property type="match status" value="1"/>
</dbReference>
<name>A0A179FJL4_METCM</name>
<evidence type="ECO:0000259" key="10">
    <source>
        <dbReference type="Pfam" id="PF05922"/>
    </source>
</evidence>
<dbReference type="CDD" id="cd04077">
    <property type="entry name" value="Peptidases_S8_PCSK9_ProteinaseK_like"/>
    <property type="match status" value="1"/>
</dbReference>
<dbReference type="GO" id="GO:0004252">
    <property type="term" value="F:serine-type endopeptidase activity"/>
    <property type="evidence" value="ECO:0007669"/>
    <property type="project" value="UniProtKB-UniRule"/>
</dbReference>
<evidence type="ECO:0000256" key="8">
    <source>
        <dbReference type="SAM" id="SignalP"/>
    </source>
</evidence>
<dbReference type="GO" id="GO:0006508">
    <property type="term" value="P:proteolysis"/>
    <property type="evidence" value="ECO:0007669"/>
    <property type="project" value="UniProtKB-KW"/>
</dbReference>
<dbReference type="FunFam" id="3.40.50.200:FF:000007">
    <property type="entry name" value="Subtilisin-like serine protease"/>
    <property type="match status" value="1"/>
</dbReference>
<dbReference type="InterPro" id="IPR010259">
    <property type="entry name" value="S8pro/Inhibitor_I9"/>
</dbReference>
<proteinExistence type="inferred from homology"/>
<comment type="similarity">
    <text evidence="1 6 7">Belongs to the peptidase S8 family.</text>
</comment>
<dbReference type="Proteomes" id="UP000078397">
    <property type="component" value="Unassembled WGS sequence"/>
</dbReference>
<dbReference type="Pfam" id="PF00082">
    <property type="entry name" value="Peptidase_S8"/>
    <property type="match status" value="1"/>
</dbReference>
<dbReference type="InterPro" id="IPR034193">
    <property type="entry name" value="PCSK9_ProteinaseK-like"/>
</dbReference>
<dbReference type="STRING" id="1380566.A0A179FJL4"/>
<dbReference type="InterPro" id="IPR000209">
    <property type="entry name" value="Peptidase_S8/S53_dom"/>
</dbReference>
<feature type="domain" description="Inhibitor I9" evidence="10">
    <location>
        <begin position="28"/>
        <end position="107"/>
    </location>
</feature>
<dbReference type="GeneID" id="28849547"/>
<feature type="domain" description="Peptidase S8/S53" evidence="9">
    <location>
        <begin position="166"/>
        <end position="402"/>
    </location>
</feature>
<dbReference type="AlphaFoldDB" id="A0A179FJL4"/>
<feature type="signal peptide" evidence="8">
    <location>
        <begin position="1"/>
        <end position="20"/>
    </location>
</feature>
<evidence type="ECO:0000256" key="3">
    <source>
        <dbReference type="ARBA" id="ARBA00022729"/>
    </source>
</evidence>
<dbReference type="Pfam" id="PF05922">
    <property type="entry name" value="Inhibitor_I9"/>
    <property type="match status" value="1"/>
</dbReference>
<keyword evidence="5 6" id="KW-0720">Serine protease</keyword>
<dbReference type="SUPFAM" id="SSF54897">
    <property type="entry name" value="Protease propeptides/inhibitors"/>
    <property type="match status" value="1"/>
</dbReference>
<keyword evidence="4 6" id="KW-0378">Hydrolase</keyword>
<feature type="active site" description="Charge relay system" evidence="6">
    <location>
        <position position="355"/>
    </location>
</feature>
<evidence type="ECO:0000256" key="6">
    <source>
        <dbReference type="PROSITE-ProRule" id="PRU01240"/>
    </source>
</evidence>
<sequence>MVSVKQVVFAVFALAGQTIAGDNAVFDKYIITLKDGVSGRSFDKHMKWIKDVQSRVPSRNRGSGVEKKYNTDFGYNGYVGSFDEATLAEIRASPEVQAVEKDAPVYLSVMPEEDTKLQRRARKLGKRAEVEQKNAPWGLATVSHRYPNALEYNYNDAAGRDTYAYVVDTGVRQTHNEFDGGRVLQGYTAFDSHEDSFGHGTHVAGTIAGKTYGVAKEANIIAVKVFNGSSSTMEITLGGFNWAVTDILKNNRTGRAVISMSFGGGATEAFNTAVDRASAHGVVSVASAGNSYDDSSYYSPASAKSAICVGAIGQSWYMADFSNFGPNNDIFGPGVGVLSSWIDDDKSTRKLSGTSMAAPHISGLVLNAMSVNGITGVEPVTQHLIKTATRNKIEGGVHGSPNLIGNNNVPGQWQ</sequence>
<organism evidence="11 12">
    <name type="scientific">Pochonia chlamydosporia 170</name>
    <dbReference type="NCBI Taxonomy" id="1380566"/>
    <lineage>
        <taxon>Eukaryota</taxon>
        <taxon>Fungi</taxon>
        <taxon>Dikarya</taxon>
        <taxon>Ascomycota</taxon>
        <taxon>Pezizomycotina</taxon>
        <taxon>Sordariomycetes</taxon>
        <taxon>Hypocreomycetidae</taxon>
        <taxon>Hypocreales</taxon>
        <taxon>Clavicipitaceae</taxon>
        <taxon>Pochonia</taxon>
    </lineage>
</organism>
<evidence type="ECO:0000259" key="9">
    <source>
        <dbReference type="Pfam" id="PF00082"/>
    </source>
</evidence>
<dbReference type="OrthoDB" id="206201at2759"/>
<accession>A0A179FJL4</accession>
<dbReference type="Gene3D" id="3.40.50.200">
    <property type="entry name" value="Peptidase S8/S53 domain"/>
    <property type="match status" value="1"/>
</dbReference>
<dbReference type="PROSITE" id="PS00136">
    <property type="entry name" value="SUBTILASE_ASP"/>
    <property type="match status" value="1"/>
</dbReference>
<dbReference type="InterPro" id="IPR023827">
    <property type="entry name" value="Peptidase_S8_Asp-AS"/>
</dbReference>
<feature type="active site" description="Charge relay system" evidence="6">
    <location>
        <position position="199"/>
    </location>
</feature>
<feature type="active site" description="Charge relay system" evidence="6">
    <location>
        <position position="168"/>
    </location>
</feature>
<protein>
    <submittedName>
        <fullName evidence="11">Alkaline proteinase</fullName>
    </submittedName>
</protein>
<dbReference type="PROSITE" id="PS51892">
    <property type="entry name" value="SUBTILASE"/>
    <property type="match status" value="1"/>
</dbReference>
<dbReference type="Gene3D" id="3.30.70.80">
    <property type="entry name" value="Peptidase S8 propeptide/proteinase inhibitor I9"/>
    <property type="match status" value="1"/>
</dbReference>
<comment type="caution">
    <text evidence="11">The sequence shown here is derived from an EMBL/GenBank/DDBJ whole genome shotgun (WGS) entry which is preliminary data.</text>
</comment>
<dbReference type="RefSeq" id="XP_018142754.1">
    <property type="nucleotide sequence ID" value="XM_018285553.1"/>
</dbReference>
<dbReference type="InterPro" id="IPR037045">
    <property type="entry name" value="S8pro/Inhibitor_I9_sf"/>
</dbReference>
<dbReference type="KEGG" id="pchm:VFPPC_06535"/>
<keyword evidence="12" id="KW-1185">Reference proteome</keyword>
<dbReference type="InterPro" id="IPR050131">
    <property type="entry name" value="Peptidase_S8_subtilisin-like"/>
</dbReference>
<dbReference type="SUPFAM" id="SSF52743">
    <property type="entry name" value="Subtilisin-like"/>
    <property type="match status" value="1"/>
</dbReference>
<keyword evidence="2 6" id="KW-0645">Protease</keyword>
<dbReference type="GO" id="GO:0005576">
    <property type="term" value="C:extracellular region"/>
    <property type="evidence" value="ECO:0007669"/>
    <property type="project" value="UniProtKB-ARBA"/>
</dbReference>